<keyword evidence="6 8" id="KW-0472">Membrane</keyword>
<feature type="domain" description="Threonine/Serine exporter ThrE" evidence="9">
    <location>
        <begin position="6"/>
        <end position="132"/>
    </location>
</feature>
<feature type="transmembrane region" description="Helical" evidence="8">
    <location>
        <begin position="51"/>
        <end position="73"/>
    </location>
</feature>
<dbReference type="PANTHER" id="PTHR34390">
    <property type="entry name" value="UPF0442 PROTEIN YJJB-RELATED"/>
    <property type="match status" value="1"/>
</dbReference>
<evidence type="ECO:0000256" key="5">
    <source>
        <dbReference type="ARBA" id="ARBA00022989"/>
    </source>
</evidence>
<dbReference type="Proteomes" id="UP001238096">
    <property type="component" value="Chromosome"/>
</dbReference>
<dbReference type="EMBL" id="CP110509">
    <property type="protein sequence ID" value="WMB28282.1"/>
    <property type="molecule type" value="Genomic_DNA"/>
</dbReference>
<feature type="transmembrane region" description="Helical" evidence="8">
    <location>
        <begin position="85"/>
        <end position="102"/>
    </location>
</feature>
<dbReference type="InterPro" id="IPR050539">
    <property type="entry name" value="ThrE_Dicarb/AminoAcid_Exp"/>
</dbReference>
<proteinExistence type="inferred from homology"/>
<evidence type="ECO:0000256" key="3">
    <source>
        <dbReference type="ARBA" id="ARBA00022519"/>
    </source>
</evidence>
<keyword evidence="3" id="KW-0997">Cell inner membrane</keyword>
<dbReference type="RefSeq" id="WP_018365954.1">
    <property type="nucleotide sequence ID" value="NZ_CP110509.1"/>
</dbReference>
<keyword evidence="11" id="KW-1185">Reference proteome</keyword>
<evidence type="ECO:0000256" key="8">
    <source>
        <dbReference type="SAM" id="Phobius"/>
    </source>
</evidence>
<organism evidence="10 11">
    <name type="scientific">Streptococcus didelphis</name>
    <dbReference type="NCBI Taxonomy" id="102886"/>
    <lineage>
        <taxon>Bacteria</taxon>
        <taxon>Bacillati</taxon>
        <taxon>Bacillota</taxon>
        <taxon>Bacilli</taxon>
        <taxon>Lactobacillales</taxon>
        <taxon>Streptococcaceae</taxon>
        <taxon>Streptococcus</taxon>
    </lineage>
</organism>
<evidence type="ECO:0000313" key="11">
    <source>
        <dbReference type="Proteomes" id="UP001238096"/>
    </source>
</evidence>
<comment type="similarity">
    <text evidence="7">Belongs to the ThrE exporter (TC 2.A.79) family.</text>
</comment>
<feature type="transmembrane region" description="Helical" evidence="8">
    <location>
        <begin position="117"/>
        <end position="140"/>
    </location>
</feature>
<evidence type="ECO:0000259" key="9">
    <source>
        <dbReference type="Pfam" id="PF12821"/>
    </source>
</evidence>
<evidence type="ECO:0000313" key="10">
    <source>
        <dbReference type="EMBL" id="WMB28282.1"/>
    </source>
</evidence>
<evidence type="ECO:0000256" key="7">
    <source>
        <dbReference type="ARBA" id="ARBA00034125"/>
    </source>
</evidence>
<sequence length="144" mass="15510">MGMILQILGAYVATVTSGIILEIPRPLVFKTGFIGALGYTVYLLSLPYTDIAVATLCGGLVIALLSQIAARLLKSPVTVFYIPSYFPLVPGAGVYKIAYFYIQGNAQLAGQNFIESMLISGAIALSVFIVDSFIEIYIYVKKQA</sequence>
<dbReference type="InterPro" id="IPR024528">
    <property type="entry name" value="ThrE_2"/>
</dbReference>
<evidence type="ECO:0000256" key="1">
    <source>
        <dbReference type="ARBA" id="ARBA00004651"/>
    </source>
</evidence>
<dbReference type="PANTHER" id="PTHR34390:SF1">
    <property type="entry name" value="SUCCINATE TRANSPORTER SUBUNIT YJJB-RELATED"/>
    <property type="match status" value="1"/>
</dbReference>
<keyword evidence="2" id="KW-1003">Cell membrane</keyword>
<name>A0ABY9LHG2_9STRE</name>
<accession>A0ABY9LHG2</accession>
<dbReference type="Pfam" id="PF12821">
    <property type="entry name" value="ThrE_2"/>
    <property type="match status" value="1"/>
</dbReference>
<protein>
    <submittedName>
        <fullName evidence="10">Threonine/serine exporter family protein</fullName>
    </submittedName>
</protein>
<evidence type="ECO:0000256" key="2">
    <source>
        <dbReference type="ARBA" id="ARBA00022475"/>
    </source>
</evidence>
<evidence type="ECO:0000256" key="6">
    <source>
        <dbReference type="ARBA" id="ARBA00023136"/>
    </source>
</evidence>
<comment type="subcellular location">
    <subcellularLocation>
        <location evidence="1">Cell membrane</location>
        <topology evidence="1">Multi-pass membrane protein</topology>
    </subcellularLocation>
</comment>
<reference evidence="11" key="1">
    <citation type="submission" date="2022-10" db="EMBL/GenBank/DDBJ databases">
        <title>Streptococcus didelphis as causative of fatal infections in opossums (Didelphis albiventris).</title>
        <authorList>
            <person name="Breyer G.M."/>
            <person name="Da Silva M.E.R.J."/>
            <person name="Siqueira F.M."/>
        </authorList>
    </citation>
    <scope>NUCLEOTIDE SEQUENCE [LARGE SCALE GENOMIC DNA]</scope>
    <source>
        <strain evidence="11">LBVP101/21</strain>
    </source>
</reference>
<gene>
    <name evidence="10" type="ORF">N1496_00920</name>
</gene>
<keyword evidence="5 8" id="KW-1133">Transmembrane helix</keyword>
<keyword evidence="4 8" id="KW-0812">Transmembrane</keyword>
<evidence type="ECO:0000256" key="4">
    <source>
        <dbReference type="ARBA" id="ARBA00022692"/>
    </source>
</evidence>